<evidence type="ECO:0000256" key="9">
    <source>
        <dbReference type="RuleBase" id="RU364122"/>
    </source>
</evidence>
<dbReference type="HOGENOM" id="CLU_027877_3_0_1"/>
<keyword evidence="3 9" id="KW-0808">Transferase</keyword>
<dbReference type="InterPro" id="IPR027417">
    <property type="entry name" value="P-loop_NTPase"/>
</dbReference>
<dbReference type="Proteomes" id="UP000030746">
    <property type="component" value="Unassembled WGS sequence"/>
</dbReference>
<keyword evidence="5 9" id="KW-0735">Signal-anchor</keyword>
<keyword evidence="7 9" id="KW-0472">Membrane</keyword>
<comment type="similarity">
    <text evidence="2 9">Belongs to the sulfotransferase 6 family.</text>
</comment>
<dbReference type="AlphaFoldDB" id="V4BDE5"/>
<dbReference type="KEGG" id="lgi:LOTGIDRAFT_73915"/>
<evidence type="ECO:0000256" key="8">
    <source>
        <dbReference type="ARBA" id="ARBA00023180"/>
    </source>
</evidence>
<keyword evidence="8" id="KW-0325">Glycoprotein</keyword>
<organism evidence="10 11">
    <name type="scientific">Lottia gigantea</name>
    <name type="common">Giant owl limpet</name>
    <dbReference type="NCBI Taxonomy" id="225164"/>
    <lineage>
        <taxon>Eukaryota</taxon>
        <taxon>Metazoa</taxon>
        <taxon>Spiralia</taxon>
        <taxon>Lophotrochozoa</taxon>
        <taxon>Mollusca</taxon>
        <taxon>Gastropoda</taxon>
        <taxon>Patellogastropoda</taxon>
        <taxon>Lottioidea</taxon>
        <taxon>Lottiidae</taxon>
        <taxon>Lottia</taxon>
    </lineage>
</organism>
<sequence length="277" mass="32713">DFDIDENDVLVFLHIQKTGGTFFGRALVKNLDVDPPCVCQRKVKRCDCLTDRKKLWLFSRYSTGWKCGLHADWTELQNCVDQTLDQMEGSHRKRRLHYITYLRDPINRYISEWKHVVRGATWSGADLKCNGKPATLEEVPFCYEDSTWEGVSLDEFLGCPHNLANNRQTRMLADLRLVNCYNKTGMSQEKRDSIMLESAKHNLKETTFFGITDYQNYSQALFEKTFQLSFLEDFEQKNRTHAEKVDYSKYTERLKENNHLDLELFQFAKKLFFKRLK</sequence>
<dbReference type="InterPro" id="IPR005331">
    <property type="entry name" value="Sulfotransferase"/>
</dbReference>
<dbReference type="OrthoDB" id="406981at2759"/>
<dbReference type="GeneID" id="20252110"/>
<dbReference type="OMA" id="AYNELQP"/>
<dbReference type="FunFam" id="3.40.50.300:FF:000347">
    <property type="entry name" value="Heparan-sulfate 6-O-sulfotransferase"/>
    <property type="match status" value="1"/>
</dbReference>
<dbReference type="GO" id="GO:0017095">
    <property type="term" value="F:heparan sulfate 6-sulfotransferase activity"/>
    <property type="evidence" value="ECO:0007669"/>
    <property type="project" value="RHEA"/>
</dbReference>
<evidence type="ECO:0000256" key="1">
    <source>
        <dbReference type="ARBA" id="ARBA00004606"/>
    </source>
</evidence>
<comment type="subcellular location">
    <subcellularLocation>
        <location evidence="1 9">Membrane</location>
        <topology evidence="1 9">Single-pass type II membrane protein</topology>
    </subcellularLocation>
</comment>
<comment type="catalytic activity">
    <reaction evidence="9">
        <text>alpha-D-glucosaminyl-[heparan sulfate](n) + 3'-phosphoadenylyl sulfate = 6-sulfo-alpha-D-glucosaminyl-[heparan sulfate](n) + adenosine 3',5'-bisphosphate + H(+)</text>
        <dbReference type="Rhea" id="RHEA:56604"/>
        <dbReference type="Rhea" id="RHEA-COMP:9830"/>
        <dbReference type="Rhea" id="RHEA-COMP:14621"/>
        <dbReference type="ChEBI" id="CHEBI:15378"/>
        <dbReference type="ChEBI" id="CHEBI:58339"/>
        <dbReference type="ChEBI" id="CHEBI:58343"/>
        <dbReference type="ChEBI" id="CHEBI:58388"/>
        <dbReference type="ChEBI" id="CHEBI:140604"/>
    </reaction>
</comment>
<dbReference type="PANTHER" id="PTHR12812:SF0">
    <property type="entry name" value="HEPARAN-SULFATE 6-O-SULFOTRANSFERASE"/>
    <property type="match status" value="1"/>
</dbReference>
<dbReference type="STRING" id="225164.V4BDE5"/>
<keyword evidence="6" id="KW-1133">Transmembrane helix</keyword>
<gene>
    <name evidence="10" type="ORF">LOTGIDRAFT_73915</name>
</gene>
<name>V4BDE5_LOTGI</name>
<feature type="non-terminal residue" evidence="10">
    <location>
        <position position="277"/>
    </location>
</feature>
<comment type="function">
    <text evidence="9">6-O-sulfation enzyme which catalyzes the transfer of sulfate from 3'-phosphoadenosine 5'-phosphosulfate (PAPS) to position 6 of the N-sulfoglucosamine residue (GlcNS) of heparan sulfate.</text>
</comment>
<reference evidence="10 11" key="1">
    <citation type="journal article" date="2013" name="Nature">
        <title>Insights into bilaterian evolution from three spiralian genomes.</title>
        <authorList>
            <person name="Simakov O."/>
            <person name="Marletaz F."/>
            <person name="Cho S.J."/>
            <person name="Edsinger-Gonzales E."/>
            <person name="Havlak P."/>
            <person name="Hellsten U."/>
            <person name="Kuo D.H."/>
            <person name="Larsson T."/>
            <person name="Lv J."/>
            <person name="Arendt D."/>
            <person name="Savage R."/>
            <person name="Osoegawa K."/>
            <person name="de Jong P."/>
            <person name="Grimwood J."/>
            <person name="Chapman J.A."/>
            <person name="Shapiro H."/>
            <person name="Aerts A."/>
            <person name="Otillar R.P."/>
            <person name="Terry A.Y."/>
            <person name="Boore J.L."/>
            <person name="Grigoriev I.V."/>
            <person name="Lindberg D.R."/>
            <person name="Seaver E.C."/>
            <person name="Weisblat D.A."/>
            <person name="Putnam N.H."/>
            <person name="Rokhsar D.S."/>
        </authorList>
    </citation>
    <scope>NUCLEOTIDE SEQUENCE [LARGE SCALE GENOMIC DNA]</scope>
</reference>
<dbReference type="Gene3D" id="3.40.50.300">
    <property type="entry name" value="P-loop containing nucleotide triphosphate hydrolases"/>
    <property type="match status" value="1"/>
</dbReference>
<dbReference type="PANTHER" id="PTHR12812">
    <property type="entry name" value="HEPARAN SULFATE 6-O-SULFOTRANSFERASE 3"/>
    <property type="match status" value="1"/>
</dbReference>
<proteinExistence type="inferred from homology"/>
<evidence type="ECO:0000313" key="11">
    <source>
        <dbReference type="Proteomes" id="UP000030746"/>
    </source>
</evidence>
<evidence type="ECO:0000256" key="5">
    <source>
        <dbReference type="ARBA" id="ARBA00022968"/>
    </source>
</evidence>
<dbReference type="EC" id="2.8.2.-" evidence="9"/>
<dbReference type="SUPFAM" id="SSF52540">
    <property type="entry name" value="P-loop containing nucleoside triphosphate hydrolases"/>
    <property type="match status" value="1"/>
</dbReference>
<evidence type="ECO:0000256" key="6">
    <source>
        <dbReference type="ARBA" id="ARBA00022989"/>
    </source>
</evidence>
<feature type="non-terminal residue" evidence="10">
    <location>
        <position position="1"/>
    </location>
</feature>
<dbReference type="RefSeq" id="XP_009062852.1">
    <property type="nucleotide sequence ID" value="XM_009064604.1"/>
</dbReference>
<evidence type="ECO:0000256" key="2">
    <source>
        <dbReference type="ARBA" id="ARBA00010109"/>
    </source>
</evidence>
<keyword evidence="4" id="KW-0812">Transmembrane</keyword>
<evidence type="ECO:0000313" key="10">
    <source>
        <dbReference type="EMBL" id="ESO86459.1"/>
    </source>
</evidence>
<protein>
    <recommendedName>
        <fullName evidence="9">Heparan-sulfate 6-O-sulfotransferase</fullName>
        <ecNumber evidence="9">2.8.2.-</ecNumber>
    </recommendedName>
</protein>
<dbReference type="Pfam" id="PF03567">
    <property type="entry name" value="Sulfotransfer_2"/>
    <property type="match status" value="1"/>
</dbReference>
<evidence type="ECO:0000256" key="7">
    <source>
        <dbReference type="ARBA" id="ARBA00023136"/>
    </source>
</evidence>
<dbReference type="InterPro" id="IPR010635">
    <property type="entry name" value="Heparan_SO4-6-sulfoTrfase"/>
</dbReference>
<evidence type="ECO:0000256" key="4">
    <source>
        <dbReference type="ARBA" id="ARBA00022692"/>
    </source>
</evidence>
<accession>V4BDE5</accession>
<dbReference type="EMBL" id="KB203083">
    <property type="protein sequence ID" value="ESO86459.1"/>
    <property type="molecule type" value="Genomic_DNA"/>
</dbReference>
<dbReference type="CTD" id="20252110"/>
<evidence type="ECO:0000256" key="3">
    <source>
        <dbReference type="ARBA" id="ARBA00022679"/>
    </source>
</evidence>
<dbReference type="GO" id="GO:0016020">
    <property type="term" value="C:membrane"/>
    <property type="evidence" value="ECO:0007669"/>
    <property type="project" value="UniProtKB-SubCell"/>
</dbReference>
<keyword evidence="11" id="KW-1185">Reference proteome</keyword>